<dbReference type="KEGG" id="mgk:FSB76_00810"/>
<evidence type="ECO:0000313" key="8">
    <source>
        <dbReference type="EMBL" id="QEC74558.1"/>
    </source>
</evidence>
<evidence type="ECO:0000256" key="5">
    <source>
        <dbReference type="SAM" id="Phobius"/>
    </source>
</evidence>
<dbReference type="InterPro" id="IPR050932">
    <property type="entry name" value="TM2D1-3-like"/>
</dbReference>
<feature type="domain" description="TM2" evidence="6">
    <location>
        <begin position="2"/>
        <end position="49"/>
    </location>
</feature>
<dbReference type="Pfam" id="PF05154">
    <property type="entry name" value="TM2"/>
    <property type="match status" value="1"/>
</dbReference>
<feature type="transmembrane region" description="Helical" evidence="5">
    <location>
        <begin position="30"/>
        <end position="51"/>
    </location>
</feature>
<evidence type="ECO:0000313" key="9">
    <source>
        <dbReference type="Proteomes" id="UP000321362"/>
    </source>
</evidence>
<keyword evidence="4 5" id="KW-0472">Membrane</keyword>
<dbReference type="RefSeq" id="WP_147051715.1">
    <property type="nucleotide sequence ID" value="NZ_CP042437.1"/>
</dbReference>
<evidence type="ECO:0000259" key="6">
    <source>
        <dbReference type="Pfam" id="PF05154"/>
    </source>
</evidence>
<sequence>MKSKSTAYILCFFLGVFGVHKFYLNKAGIGILYFFTLGLVGIGWIIDLFTLGNQVDAFNALVKQSRGAKNVVNTPDYRSAATQRSLSEQLHELHMLKEKGILSEEEYARQKSKVLS</sequence>
<evidence type="ECO:0000256" key="2">
    <source>
        <dbReference type="ARBA" id="ARBA00022692"/>
    </source>
</evidence>
<keyword evidence="9" id="KW-1185">Reference proteome</keyword>
<name>A0A5B8VWF2_9SPHI</name>
<evidence type="ECO:0000256" key="4">
    <source>
        <dbReference type="ARBA" id="ARBA00023136"/>
    </source>
</evidence>
<evidence type="ECO:0000259" key="7">
    <source>
        <dbReference type="Pfam" id="PF09851"/>
    </source>
</evidence>
<protein>
    <submittedName>
        <fullName evidence="8">NINE protein</fullName>
    </submittedName>
</protein>
<proteinExistence type="predicted"/>
<keyword evidence="3 5" id="KW-1133">Transmembrane helix</keyword>
<gene>
    <name evidence="8" type="ORF">FSB76_00810</name>
</gene>
<dbReference type="InterPro" id="IPR007829">
    <property type="entry name" value="TM2"/>
</dbReference>
<dbReference type="PANTHER" id="PTHR21016">
    <property type="entry name" value="BETA-AMYLOID BINDING PROTEIN-RELATED"/>
    <property type="match status" value="1"/>
</dbReference>
<reference evidence="8 9" key="1">
    <citation type="journal article" date="2013" name="J. Microbiol.">
        <title>Mucilaginibacter ginsenosidivorax sp. nov., with ginsenoside converting activity isolated from sediment.</title>
        <authorList>
            <person name="Kim J.K."/>
            <person name="Choi T.E."/>
            <person name="Liu Q.M."/>
            <person name="Park H.Y."/>
            <person name="Yi T.H."/>
            <person name="Yoon M.H."/>
            <person name="Kim S.C."/>
            <person name="Im W.T."/>
        </authorList>
    </citation>
    <scope>NUCLEOTIDE SEQUENCE [LARGE SCALE GENOMIC DNA]</scope>
    <source>
        <strain evidence="8 9">KHI28</strain>
    </source>
</reference>
<feature type="transmembrane region" description="Helical" evidence="5">
    <location>
        <begin position="7"/>
        <end position="24"/>
    </location>
</feature>
<evidence type="ECO:0000256" key="1">
    <source>
        <dbReference type="ARBA" id="ARBA00004141"/>
    </source>
</evidence>
<dbReference type="Pfam" id="PF09851">
    <property type="entry name" value="SHOCT"/>
    <property type="match status" value="1"/>
</dbReference>
<accession>A0A5B8VWF2</accession>
<dbReference type="InterPro" id="IPR018649">
    <property type="entry name" value="SHOCT"/>
</dbReference>
<dbReference type="AlphaFoldDB" id="A0A5B8VWF2"/>
<feature type="domain" description="SHOCT" evidence="7">
    <location>
        <begin position="88"/>
        <end position="115"/>
    </location>
</feature>
<dbReference type="GO" id="GO:0016020">
    <property type="term" value="C:membrane"/>
    <property type="evidence" value="ECO:0007669"/>
    <property type="project" value="UniProtKB-SubCell"/>
</dbReference>
<evidence type="ECO:0000256" key="3">
    <source>
        <dbReference type="ARBA" id="ARBA00022989"/>
    </source>
</evidence>
<dbReference type="PANTHER" id="PTHR21016:SF25">
    <property type="entry name" value="TM2 DOMAIN-CONTAINING PROTEIN DDB_G0277895-RELATED"/>
    <property type="match status" value="1"/>
</dbReference>
<dbReference type="EMBL" id="CP042437">
    <property type="protein sequence ID" value="QEC74558.1"/>
    <property type="molecule type" value="Genomic_DNA"/>
</dbReference>
<dbReference type="Proteomes" id="UP000321362">
    <property type="component" value="Chromosome"/>
</dbReference>
<dbReference type="OrthoDB" id="9816361at2"/>
<keyword evidence="2 5" id="KW-0812">Transmembrane</keyword>
<organism evidence="8 9">
    <name type="scientific">Mucilaginibacter ginsenosidivorax</name>
    <dbReference type="NCBI Taxonomy" id="862126"/>
    <lineage>
        <taxon>Bacteria</taxon>
        <taxon>Pseudomonadati</taxon>
        <taxon>Bacteroidota</taxon>
        <taxon>Sphingobacteriia</taxon>
        <taxon>Sphingobacteriales</taxon>
        <taxon>Sphingobacteriaceae</taxon>
        <taxon>Mucilaginibacter</taxon>
    </lineage>
</organism>
<comment type="subcellular location">
    <subcellularLocation>
        <location evidence="1">Membrane</location>
        <topology evidence="1">Multi-pass membrane protein</topology>
    </subcellularLocation>
</comment>